<gene>
    <name evidence="1" type="ORF">GWI33_018136</name>
</gene>
<organism evidence="1 2">
    <name type="scientific">Rhynchophorus ferrugineus</name>
    <name type="common">Red palm weevil</name>
    <name type="synonym">Curculio ferrugineus</name>
    <dbReference type="NCBI Taxonomy" id="354439"/>
    <lineage>
        <taxon>Eukaryota</taxon>
        <taxon>Metazoa</taxon>
        <taxon>Ecdysozoa</taxon>
        <taxon>Arthropoda</taxon>
        <taxon>Hexapoda</taxon>
        <taxon>Insecta</taxon>
        <taxon>Pterygota</taxon>
        <taxon>Neoptera</taxon>
        <taxon>Endopterygota</taxon>
        <taxon>Coleoptera</taxon>
        <taxon>Polyphaga</taxon>
        <taxon>Cucujiformia</taxon>
        <taxon>Curculionidae</taxon>
        <taxon>Dryophthorinae</taxon>
        <taxon>Rhynchophorus</taxon>
    </lineage>
</organism>
<evidence type="ECO:0000313" key="2">
    <source>
        <dbReference type="Proteomes" id="UP000625711"/>
    </source>
</evidence>
<dbReference type="GO" id="GO:0003676">
    <property type="term" value="F:nucleic acid binding"/>
    <property type="evidence" value="ECO:0007669"/>
    <property type="project" value="InterPro"/>
</dbReference>
<dbReference type="InterPro" id="IPR036397">
    <property type="entry name" value="RNaseH_sf"/>
</dbReference>
<accession>A0A834HU17</accession>
<dbReference type="Gene3D" id="3.30.420.10">
    <property type="entry name" value="Ribonuclease H-like superfamily/Ribonuclease H"/>
    <property type="match status" value="1"/>
</dbReference>
<proteinExistence type="predicted"/>
<dbReference type="PANTHER" id="PTHR46060">
    <property type="entry name" value="MARINER MOS1 TRANSPOSASE-LIKE PROTEIN"/>
    <property type="match status" value="1"/>
</dbReference>
<dbReference type="EMBL" id="JAACXV010014301">
    <property type="protein sequence ID" value="KAF7268787.1"/>
    <property type="molecule type" value="Genomic_DNA"/>
</dbReference>
<name>A0A834HU17_RHYFE</name>
<evidence type="ECO:0000313" key="1">
    <source>
        <dbReference type="EMBL" id="KAF7268787.1"/>
    </source>
</evidence>
<sequence>MSTENGKRSGRLKKYERASVKWVSRELTFDQKHRQVEDSEQCLKMIKRNKPEFLRRYVTMDETWPHHFIPKSNR</sequence>
<dbReference type="Proteomes" id="UP000625711">
    <property type="component" value="Unassembled WGS sequence"/>
</dbReference>
<dbReference type="PANTHER" id="PTHR46060:SF1">
    <property type="entry name" value="MARINER MOS1 TRANSPOSASE-LIKE PROTEIN"/>
    <property type="match status" value="1"/>
</dbReference>
<comment type="caution">
    <text evidence="1">The sequence shown here is derived from an EMBL/GenBank/DDBJ whole genome shotgun (WGS) entry which is preliminary data.</text>
</comment>
<reference evidence="1" key="1">
    <citation type="submission" date="2020-08" db="EMBL/GenBank/DDBJ databases">
        <title>Genome sequencing and assembly of the red palm weevil Rhynchophorus ferrugineus.</title>
        <authorList>
            <person name="Dias G.B."/>
            <person name="Bergman C.M."/>
            <person name="Manee M."/>
        </authorList>
    </citation>
    <scope>NUCLEOTIDE SEQUENCE</scope>
    <source>
        <strain evidence="1">AA-2017</strain>
        <tissue evidence="1">Whole larva</tissue>
    </source>
</reference>
<dbReference type="AlphaFoldDB" id="A0A834HU17"/>
<protein>
    <submittedName>
        <fullName evidence="1">Uncharacterized protein</fullName>
    </submittedName>
</protein>
<dbReference type="InterPro" id="IPR052709">
    <property type="entry name" value="Transposase-MT_Hybrid"/>
</dbReference>
<keyword evidence="2" id="KW-1185">Reference proteome</keyword>